<dbReference type="EMBL" id="UOFZ01000067">
    <property type="protein sequence ID" value="VAX12864.1"/>
    <property type="molecule type" value="Genomic_DNA"/>
</dbReference>
<keyword evidence="6" id="KW-0479">Metal-binding</keyword>
<accession>A0A3B1BM42</accession>
<dbReference type="EC" id="3.5.1.28" evidence="4"/>
<keyword evidence="9" id="KW-0961">Cell wall biogenesis/degradation</keyword>
<dbReference type="PANTHER" id="PTHR30417:SF4">
    <property type="entry name" value="1,6-ANHYDRO-N-ACETYLMURAMYL-L-ALANINE AMIDASE AMPD"/>
    <property type="match status" value="1"/>
</dbReference>
<gene>
    <name evidence="13" type="ORF">MNBD_GAMMA24-1353</name>
</gene>
<keyword evidence="5" id="KW-0963">Cytoplasm</keyword>
<evidence type="ECO:0000313" key="13">
    <source>
        <dbReference type="EMBL" id="VAX12864.1"/>
    </source>
</evidence>
<dbReference type="GO" id="GO:0009254">
    <property type="term" value="P:peptidoglycan turnover"/>
    <property type="evidence" value="ECO:0007669"/>
    <property type="project" value="TreeGrafter"/>
</dbReference>
<evidence type="ECO:0000256" key="10">
    <source>
        <dbReference type="ARBA" id="ARBA00039257"/>
    </source>
</evidence>
<evidence type="ECO:0000256" key="7">
    <source>
        <dbReference type="ARBA" id="ARBA00022801"/>
    </source>
</evidence>
<comment type="subcellular location">
    <subcellularLocation>
        <location evidence="3">Cytoplasm</location>
    </subcellularLocation>
</comment>
<dbReference type="Gene3D" id="3.40.80.10">
    <property type="entry name" value="Peptidoglycan recognition protein-like"/>
    <property type="match status" value="1"/>
</dbReference>
<sequence>MTIDRCSGVLDVARQVPSPNCDARPAGTVIDLLVIHNISLPPGCFEGNAIDCFFTNRLDVEAHPYYAGIADMRVSAHLLLRRDGSIIQYVPFSQRAWHAGESCFQGRSRCNDYSIGIELEGTDELAYAEIQYQALQSLITVLSQAYPGIRPGRIVGHCDIAAGRKTDPGPAFDWSRIQT</sequence>
<evidence type="ECO:0000259" key="12">
    <source>
        <dbReference type="SMART" id="SM00644"/>
    </source>
</evidence>
<dbReference type="CDD" id="cd06583">
    <property type="entry name" value="PGRP"/>
    <property type="match status" value="1"/>
</dbReference>
<evidence type="ECO:0000256" key="6">
    <source>
        <dbReference type="ARBA" id="ARBA00022723"/>
    </source>
</evidence>
<reference evidence="13" key="1">
    <citation type="submission" date="2018-06" db="EMBL/GenBank/DDBJ databases">
        <authorList>
            <person name="Zhirakovskaya E."/>
        </authorList>
    </citation>
    <scope>NUCLEOTIDE SEQUENCE</scope>
</reference>
<dbReference type="SUPFAM" id="SSF55846">
    <property type="entry name" value="N-acetylmuramoyl-L-alanine amidase-like"/>
    <property type="match status" value="1"/>
</dbReference>
<dbReference type="GO" id="GO:0008745">
    <property type="term" value="F:N-acetylmuramoyl-L-alanine amidase activity"/>
    <property type="evidence" value="ECO:0007669"/>
    <property type="project" value="UniProtKB-EC"/>
</dbReference>
<evidence type="ECO:0000256" key="11">
    <source>
        <dbReference type="ARBA" id="ARBA00042615"/>
    </source>
</evidence>
<evidence type="ECO:0000256" key="4">
    <source>
        <dbReference type="ARBA" id="ARBA00011901"/>
    </source>
</evidence>
<dbReference type="Pfam" id="PF01510">
    <property type="entry name" value="Amidase_2"/>
    <property type="match status" value="1"/>
</dbReference>
<comment type="catalytic activity">
    <reaction evidence="1">
        <text>Hydrolyzes the link between N-acetylmuramoyl residues and L-amino acid residues in certain cell-wall glycopeptides.</text>
        <dbReference type="EC" id="3.5.1.28"/>
    </reaction>
</comment>
<comment type="cofactor">
    <cofactor evidence="2">
        <name>Zn(2+)</name>
        <dbReference type="ChEBI" id="CHEBI:29105"/>
    </cofactor>
</comment>
<dbReference type="GO" id="GO:0046872">
    <property type="term" value="F:metal ion binding"/>
    <property type="evidence" value="ECO:0007669"/>
    <property type="project" value="UniProtKB-KW"/>
</dbReference>
<protein>
    <recommendedName>
        <fullName evidence="10">1,6-anhydro-N-acetylmuramyl-L-alanine amidase AmpD</fullName>
        <ecNumber evidence="4">3.5.1.28</ecNumber>
    </recommendedName>
    <alternativeName>
        <fullName evidence="11">N-acetylmuramoyl-L-alanine amidase</fullName>
    </alternativeName>
</protein>
<dbReference type="GO" id="GO:0071555">
    <property type="term" value="P:cell wall organization"/>
    <property type="evidence" value="ECO:0007669"/>
    <property type="project" value="UniProtKB-KW"/>
</dbReference>
<organism evidence="13">
    <name type="scientific">hydrothermal vent metagenome</name>
    <dbReference type="NCBI Taxonomy" id="652676"/>
    <lineage>
        <taxon>unclassified sequences</taxon>
        <taxon>metagenomes</taxon>
        <taxon>ecological metagenomes</taxon>
    </lineage>
</organism>
<evidence type="ECO:0000256" key="1">
    <source>
        <dbReference type="ARBA" id="ARBA00001561"/>
    </source>
</evidence>
<dbReference type="InterPro" id="IPR002502">
    <property type="entry name" value="Amidase_domain"/>
</dbReference>
<evidence type="ECO:0000256" key="2">
    <source>
        <dbReference type="ARBA" id="ARBA00001947"/>
    </source>
</evidence>
<feature type="domain" description="N-acetylmuramoyl-L-alanine amidase" evidence="12">
    <location>
        <begin position="18"/>
        <end position="169"/>
    </location>
</feature>
<name>A0A3B1BM42_9ZZZZ</name>
<dbReference type="NCBIfam" id="NF008758">
    <property type="entry name" value="PRK11789.1"/>
    <property type="match status" value="1"/>
</dbReference>
<dbReference type="PANTHER" id="PTHR30417">
    <property type="entry name" value="N-ACETYLMURAMOYL-L-ALANINE AMIDASE AMID"/>
    <property type="match status" value="1"/>
</dbReference>
<dbReference type="SMART" id="SM00644">
    <property type="entry name" value="Ami_2"/>
    <property type="match status" value="1"/>
</dbReference>
<evidence type="ECO:0000256" key="8">
    <source>
        <dbReference type="ARBA" id="ARBA00022833"/>
    </source>
</evidence>
<dbReference type="InterPro" id="IPR036505">
    <property type="entry name" value="Amidase/PGRP_sf"/>
</dbReference>
<proteinExistence type="predicted"/>
<evidence type="ECO:0000256" key="3">
    <source>
        <dbReference type="ARBA" id="ARBA00004496"/>
    </source>
</evidence>
<dbReference type="GO" id="GO:0005737">
    <property type="term" value="C:cytoplasm"/>
    <property type="evidence" value="ECO:0007669"/>
    <property type="project" value="UniProtKB-SubCell"/>
</dbReference>
<dbReference type="AlphaFoldDB" id="A0A3B1BM42"/>
<keyword evidence="8" id="KW-0862">Zinc</keyword>
<evidence type="ECO:0000256" key="5">
    <source>
        <dbReference type="ARBA" id="ARBA00022490"/>
    </source>
</evidence>
<dbReference type="GO" id="GO:0009253">
    <property type="term" value="P:peptidoglycan catabolic process"/>
    <property type="evidence" value="ECO:0007669"/>
    <property type="project" value="InterPro"/>
</dbReference>
<keyword evidence="7" id="KW-0378">Hydrolase</keyword>
<dbReference type="InterPro" id="IPR051206">
    <property type="entry name" value="NAMLAA_amidase_2"/>
</dbReference>
<evidence type="ECO:0000256" key="9">
    <source>
        <dbReference type="ARBA" id="ARBA00023316"/>
    </source>
</evidence>